<protein>
    <submittedName>
        <fullName evidence="1">NHLP leader peptide family RiPP</fullName>
    </submittedName>
</protein>
<name>A0AAP5I8P0_9CYAN</name>
<dbReference type="NCBIfam" id="TIGR03793">
    <property type="entry name" value="leader_NHLP"/>
    <property type="match status" value="1"/>
</dbReference>
<dbReference type="SUPFAM" id="SSF56209">
    <property type="entry name" value="Nitrile hydratase alpha chain"/>
    <property type="match status" value="1"/>
</dbReference>
<dbReference type="Proteomes" id="UP000667802">
    <property type="component" value="Unassembled WGS sequence"/>
</dbReference>
<accession>A0AAP5I8P0</accession>
<dbReference type="InterPro" id="IPR022513">
    <property type="entry name" value="TOMM_pelo"/>
</dbReference>
<evidence type="ECO:0000313" key="2">
    <source>
        <dbReference type="Proteomes" id="UP000667802"/>
    </source>
</evidence>
<keyword evidence="2" id="KW-1185">Reference proteome</keyword>
<reference evidence="2" key="1">
    <citation type="journal article" date="2021" name="Science">
        <title>Hunting the eagle killer: A cyanobacterial neurotoxin causes vacuolar myelinopathy.</title>
        <authorList>
            <person name="Breinlinger S."/>
            <person name="Phillips T.J."/>
            <person name="Haram B.N."/>
            <person name="Mares J."/>
            <person name="Martinez Yerena J.A."/>
            <person name="Hrouzek P."/>
            <person name="Sobotka R."/>
            <person name="Henderson W.M."/>
            <person name="Schmieder P."/>
            <person name="Williams S.M."/>
            <person name="Lauderdale J.D."/>
            <person name="Wilde H.D."/>
            <person name="Gerrin W."/>
            <person name="Kust A."/>
            <person name="Washington J.W."/>
            <person name="Wagner C."/>
            <person name="Geier B."/>
            <person name="Liebeke M."/>
            <person name="Enke H."/>
            <person name="Niedermeyer T.H.J."/>
            <person name="Wilde S.B."/>
        </authorList>
    </citation>
    <scope>NUCLEOTIDE SEQUENCE [LARGE SCALE GENOMIC DNA]</scope>
    <source>
        <strain evidence="2">Thurmond2011</strain>
    </source>
</reference>
<dbReference type="GO" id="GO:0046914">
    <property type="term" value="F:transition metal ion binding"/>
    <property type="evidence" value="ECO:0007669"/>
    <property type="project" value="InterPro"/>
</dbReference>
<proteinExistence type="predicted"/>
<dbReference type="InterPro" id="IPR036648">
    <property type="entry name" value="CN_Hdrase_a/SCN_Hdrase_g_sf"/>
</dbReference>
<dbReference type="Gene3D" id="3.90.330.10">
    <property type="entry name" value="Nitrile hydratase alpha /Thiocyanate hydrolase gamma"/>
    <property type="match status" value="1"/>
</dbReference>
<organism evidence="1 2">
    <name type="scientific">Aetokthonos hydrillicola Thurmond2011</name>
    <dbReference type="NCBI Taxonomy" id="2712845"/>
    <lineage>
        <taxon>Bacteria</taxon>
        <taxon>Bacillati</taxon>
        <taxon>Cyanobacteriota</taxon>
        <taxon>Cyanophyceae</taxon>
        <taxon>Nostocales</taxon>
        <taxon>Hapalosiphonaceae</taxon>
        <taxon>Aetokthonos</taxon>
    </lineage>
</organism>
<gene>
    <name evidence="1" type="ORF">G7B40_020905</name>
</gene>
<evidence type="ECO:0000313" key="1">
    <source>
        <dbReference type="EMBL" id="MDR9897007.1"/>
    </source>
</evidence>
<sequence length="113" mass="12271">MSNQKEMLAEGLNKRFELEKQVILKAWEDEAFRQDLLSNPAAACAKALNQELPEGFSIEVIQETPGTVKLVLPAFPSQVSADTELTSEALEGVSGGSVKTISFINKTVTYLLG</sequence>
<dbReference type="GO" id="GO:0003824">
    <property type="term" value="F:catalytic activity"/>
    <property type="evidence" value="ECO:0007669"/>
    <property type="project" value="InterPro"/>
</dbReference>
<dbReference type="RefSeq" id="WP_208340914.1">
    <property type="nucleotide sequence ID" value="NZ_CAWQFN010000753.1"/>
</dbReference>
<comment type="caution">
    <text evidence="1">The sequence shown here is derived from an EMBL/GenBank/DDBJ whole genome shotgun (WGS) entry which is preliminary data.</text>
</comment>
<dbReference type="EMBL" id="JAALHA020000010">
    <property type="protein sequence ID" value="MDR9897007.1"/>
    <property type="molecule type" value="Genomic_DNA"/>
</dbReference>
<dbReference type="AlphaFoldDB" id="A0AAP5I8P0"/>